<reference evidence="3" key="1">
    <citation type="submission" date="2016-11" db="EMBL/GenBank/DDBJ databases">
        <authorList>
            <person name="Varghese N."/>
            <person name="Submissions S."/>
        </authorList>
    </citation>
    <scope>NUCLEOTIDE SEQUENCE [LARGE SCALE GENOMIC DNA]</scope>
    <source>
        <strain evidence="3">DSM 3071</strain>
    </source>
</reference>
<feature type="transmembrane region" description="Helical" evidence="1">
    <location>
        <begin position="12"/>
        <end position="29"/>
    </location>
</feature>
<dbReference type="RefSeq" id="WP_139263861.1">
    <property type="nucleotide sequence ID" value="NZ_FQXK01000045.1"/>
</dbReference>
<protein>
    <submittedName>
        <fullName evidence="2">Uncharacterized protein</fullName>
    </submittedName>
</protein>
<accession>A0A1M6EQS6</accession>
<dbReference type="GeneID" id="89511343"/>
<organism evidence="2 3">
    <name type="scientific">Butyrivibrio fibrisolvens DSM 3071</name>
    <dbReference type="NCBI Taxonomy" id="1121131"/>
    <lineage>
        <taxon>Bacteria</taxon>
        <taxon>Bacillati</taxon>
        <taxon>Bacillota</taxon>
        <taxon>Clostridia</taxon>
        <taxon>Lachnospirales</taxon>
        <taxon>Lachnospiraceae</taxon>
        <taxon>Butyrivibrio</taxon>
    </lineage>
</organism>
<evidence type="ECO:0000313" key="3">
    <source>
        <dbReference type="Proteomes" id="UP000184278"/>
    </source>
</evidence>
<dbReference type="STRING" id="1121131.SAMN02745229_03768"/>
<dbReference type="Proteomes" id="UP000184278">
    <property type="component" value="Unassembled WGS sequence"/>
</dbReference>
<keyword evidence="1" id="KW-1133">Transmembrane helix</keyword>
<gene>
    <name evidence="2" type="ORF">SAMN02745229_03768</name>
</gene>
<keyword evidence="1" id="KW-0812">Transmembrane</keyword>
<proteinExistence type="predicted"/>
<sequence length="138" mass="15693">MRSLAFVFKKNTIAVIMMTVGLVVIIGIISSKTDWLSLKEYEPDNLIMLQDLEYGNRSFTCTGSTYDSEHDQIWVCNYGRIKNDSQEKLNPSVVCLNVDFEIQNEIFLKDLFETDNINLQGITWKNGDNTLFLAIGGV</sequence>
<keyword evidence="1" id="KW-0472">Membrane</keyword>
<keyword evidence="3" id="KW-1185">Reference proteome</keyword>
<name>A0A1M6EQS6_BUTFI</name>
<dbReference type="AlphaFoldDB" id="A0A1M6EQS6"/>
<evidence type="ECO:0000313" key="2">
    <source>
        <dbReference type="EMBL" id="SHI87867.1"/>
    </source>
</evidence>
<dbReference type="EMBL" id="FQXK01000045">
    <property type="protein sequence ID" value="SHI87867.1"/>
    <property type="molecule type" value="Genomic_DNA"/>
</dbReference>
<evidence type="ECO:0000256" key="1">
    <source>
        <dbReference type="SAM" id="Phobius"/>
    </source>
</evidence>